<feature type="compositionally biased region" description="Basic and acidic residues" evidence="1">
    <location>
        <begin position="57"/>
        <end position="69"/>
    </location>
</feature>
<dbReference type="Proteomes" id="UP000694864">
    <property type="component" value="Chromosome 10"/>
</dbReference>
<sequence>MVHVLEEKMYPLWLDAYEHTNPHLDELIKDLIHNCLSLDAWSCVKTVGISSKKKKRSVEAAKEKDERGCNPKKKRLTDSDPKSEQGENVTNTEEDKDEKKISFDIWRAIEKMNETIFELGNTLNSRMDALESKFETFVEKKMTVLEEKMSERIKAVEKERNEAKDAGIPNDATSHTIEDDEGTSKAPSWIVEMKQTSHDEYPVQRAVRKVYTVINKEKKEEDEISENLPLLEKKESIKVEKKNTSDSRIFTQGSYHRPLVTSFDPKKKKKRGIFCYDRRLKDNPEVKKLFLEAWNLHGDSKVDERISSRKDAIMTWSKKQHLNSQKENFNLIDQLEEAMVDDSAPQELIDLLNANLLLAYKKEEAF</sequence>
<feature type="region of interest" description="Disordered" evidence="1">
    <location>
        <begin position="56"/>
        <end position="96"/>
    </location>
</feature>
<protein>
    <submittedName>
        <fullName evidence="3">Uncharacterized protein LOC104720653</fullName>
    </submittedName>
</protein>
<feature type="region of interest" description="Disordered" evidence="1">
    <location>
        <begin position="158"/>
        <end position="184"/>
    </location>
</feature>
<evidence type="ECO:0000313" key="3">
    <source>
        <dbReference type="RefSeq" id="XP_019086352.1"/>
    </source>
</evidence>
<keyword evidence="2" id="KW-1185">Reference proteome</keyword>
<organism evidence="2 3">
    <name type="scientific">Camelina sativa</name>
    <name type="common">False flax</name>
    <name type="synonym">Myagrum sativum</name>
    <dbReference type="NCBI Taxonomy" id="90675"/>
    <lineage>
        <taxon>Eukaryota</taxon>
        <taxon>Viridiplantae</taxon>
        <taxon>Streptophyta</taxon>
        <taxon>Embryophyta</taxon>
        <taxon>Tracheophyta</taxon>
        <taxon>Spermatophyta</taxon>
        <taxon>Magnoliopsida</taxon>
        <taxon>eudicotyledons</taxon>
        <taxon>Gunneridae</taxon>
        <taxon>Pentapetalae</taxon>
        <taxon>rosids</taxon>
        <taxon>malvids</taxon>
        <taxon>Brassicales</taxon>
        <taxon>Brassicaceae</taxon>
        <taxon>Camelineae</taxon>
        <taxon>Camelina</taxon>
    </lineage>
</organism>
<accession>A0ABM1QHW4</accession>
<dbReference type="RefSeq" id="XP_019086352.1">
    <property type="nucleotide sequence ID" value="XM_019230807.1"/>
</dbReference>
<dbReference type="GeneID" id="104720653"/>
<reference evidence="3" key="2">
    <citation type="submission" date="2025-08" db="UniProtKB">
        <authorList>
            <consortium name="RefSeq"/>
        </authorList>
    </citation>
    <scope>IDENTIFICATION</scope>
    <source>
        <tissue evidence="3">Leaf</tissue>
    </source>
</reference>
<evidence type="ECO:0000256" key="1">
    <source>
        <dbReference type="SAM" id="MobiDB-lite"/>
    </source>
</evidence>
<proteinExistence type="predicted"/>
<name>A0ABM1QHW4_CAMSA</name>
<feature type="compositionally biased region" description="Basic and acidic residues" evidence="1">
    <location>
        <begin position="76"/>
        <end position="85"/>
    </location>
</feature>
<reference evidence="2" key="1">
    <citation type="journal article" date="2014" name="Nat. Commun.">
        <title>The emerging biofuel crop Camelina sativa retains a highly undifferentiated hexaploid genome structure.</title>
        <authorList>
            <person name="Kagale S."/>
            <person name="Koh C."/>
            <person name="Nixon J."/>
            <person name="Bollina V."/>
            <person name="Clarke W.E."/>
            <person name="Tuteja R."/>
            <person name="Spillane C."/>
            <person name="Robinson S.J."/>
            <person name="Links M.G."/>
            <person name="Clarke C."/>
            <person name="Higgins E.E."/>
            <person name="Huebert T."/>
            <person name="Sharpe A.G."/>
            <person name="Parkin I.A."/>
        </authorList>
    </citation>
    <scope>NUCLEOTIDE SEQUENCE [LARGE SCALE GENOMIC DNA]</scope>
    <source>
        <strain evidence="2">cv. DH55</strain>
    </source>
</reference>
<gene>
    <name evidence="3" type="primary">LOC104720653</name>
</gene>
<evidence type="ECO:0000313" key="2">
    <source>
        <dbReference type="Proteomes" id="UP000694864"/>
    </source>
</evidence>